<gene>
    <name evidence="3" type="ordered locus">Entcl_1511</name>
</gene>
<dbReference type="RefSeq" id="WP_013365516.1">
    <property type="nucleotide sequence ID" value="NC_014618.1"/>
</dbReference>
<organism evidence="3 4">
    <name type="scientific">Enterobacter lignolyticus (strain SCF1)</name>
    <dbReference type="NCBI Taxonomy" id="701347"/>
    <lineage>
        <taxon>Bacteria</taxon>
        <taxon>Pseudomonadati</taxon>
        <taxon>Pseudomonadota</taxon>
        <taxon>Gammaproteobacteria</taxon>
        <taxon>Enterobacterales</taxon>
        <taxon>Enterobacteriaceae</taxon>
        <taxon>Pluralibacter</taxon>
    </lineage>
</organism>
<dbReference type="EMBL" id="CP002272">
    <property type="protein sequence ID" value="ADO47772.1"/>
    <property type="molecule type" value="Genomic_DNA"/>
</dbReference>
<dbReference type="HOGENOM" id="CLU_1515652_0_0_6"/>
<keyword evidence="4" id="KW-1185">Reference proteome</keyword>
<feature type="region of interest" description="Disordered" evidence="1">
    <location>
        <begin position="137"/>
        <end position="165"/>
    </location>
</feature>
<sequence>MKNIILVLIAAVSFSANAMSVSKANKAVVHAERRYSSALANYEKEAVTLGSGVVASDAEKNLNAAAVRRAQAYSDLRSAEMVQANSQATRSSINVAASTLNPSTKVKTNQGIVTAGSLPGSTQVAVAYDSAFHRTVKHGGNNHDVNGSANHHSGNGSDNAHASAFHDHSGYGGGFHY</sequence>
<reference evidence="4" key="1">
    <citation type="submission" date="2010-10" db="EMBL/GenBank/DDBJ databases">
        <title>Complete sequence of Enterobacter cloacae SCF1.</title>
        <authorList>
            <consortium name="US DOE Joint Genome Institute"/>
            <person name="Lucas S."/>
            <person name="Copeland A."/>
            <person name="Lapidus A."/>
            <person name="Cheng J.-F."/>
            <person name="Bruce D."/>
            <person name="Goodwin L."/>
            <person name="Pitluck S."/>
            <person name="Davenport K."/>
            <person name="Detter J.C."/>
            <person name="Han C."/>
            <person name="Tapia R."/>
            <person name="Land M."/>
            <person name="Hauser L."/>
            <person name="Chang Y.-J."/>
            <person name="Jeffries C."/>
            <person name="Kyrpides N."/>
            <person name="Ivanova N."/>
            <person name="Mikhailova N."/>
            <person name="DeAngelis K."/>
            <person name="Arkin A.P."/>
            <person name="Chivian D."/>
            <person name="Edwards B."/>
            <person name="Woo H."/>
            <person name="Hazen T.C."/>
            <person name="Woyke T."/>
        </authorList>
    </citation>
    <scope>NUCLEOTIDE SEQUENCE [LARGE SCALE GENOMIC DNA]</scope>
    <source>
        <strain evidence="4">SCF1</strain>
    </source>
</reference>
<feature type="compositionally biased region" description="Polar residues" evidence="1">
    <location>
        <begin position="143"/>
        <end position="160"/>
    </location>
</feature>
<name>E3GBA3_ENTLS</name>
<evidence type="ECO:0000256" key="2">
    <source>
        <dbReference type="SAM" id="SignalP"/>
    </source>
</evidence>
<reference evidence="3 4" key="2">
    <citation type="journal article" date="2011" name="Stand. Genomic Sci.">
        <title>Complete genome sequence of 'Enterobacter lignolyticus' SCF1.</title>
        <authorList>
            <person name="Deangelis K.M."/>
            <person name="D'Haeseleer P."/>
            <person name="Chivian D."/>
            <person name="Fortney J.L."/>
            <person name="Khudyakov J."/>
            <person name="Simmons B."/>
            <person name="Woo H."/>
            <person name="Arkin A.P."/>
            <person name="Davenport K.W."/>
            <person name="Goodwin L."/>
            <person name="Chen A."/>
            <person name="Ivanova N."/>
            <person name="Kyrpides N.C."/>
            <person name="Mavromatis K."/>
            <person name="Woyke T."/>
            <person name="Hazen T.C."/>
        </authorList>
    </citation>
    <scope>NUCLEOTIDE SEQUENCE [LARGE SCALE GENOMIC DNA]</scope>
    <source>
        <strain evidence="3 4">SCF1</strain>
    </source>
</reference>
<accession>E3GBA3</accession>
<feature type="chain" id="PRO_5003170092" evidence="2">
    <location>
        <begin position="19"/>
        <end position="177"/>
    </location>
</feature>
<dbReference type="eggNOG" id="ENOG50342YP">
    <property type="taxonomic scope" value="Bacteria"/>
</dbReference>
<dbReference type="AlphaFoldDB" id="E3GBA3"/>
<keyword evidence="2" id="KW-0732">Signal</keyword>
<dbReference type="STRING" id="701347.Entcl_1511"/>
<feature type="signal peptide" evidence="2">
    <location>
        <begin position="1"/>
        <end position="18"/>
    </location>
</feature>
<dbReference type="KEGG" id="esc:Entcl_1511"/>
<dbReference type="Proteomes" id="UP000006872">
    <property type="component" value="Chromosome"/>
</dbReference>
<evidence type="ECO:0000313" key="3">
    <source>
        <dbReference type="EMBL" id="ADO47772.1"/>
    </source>
</evidence>
<evidence type="ECO:0000313" key="4">
    <source>
        <dbReference type="Proteomes" id="UP000006872"/>
    </source>
</evidence>
<evidence type="ECO:0000256" key="1">
    <source>
        <dbReference type="SAM" id="MobiDB-lite"/>
    </source>
</evidence>
<proteinExistence type="predicted"/>
<protein>
    <submittedName>
        <fullName evidence="3">Uncharacterized protein</fullName>
    </submittedName>
</protein>